<dbReference type="SUPFAM" id="SSF46785">
    <property type="entry name" value="Winged helix' DNA-binding domain"/>
    <property type="match status" value="1"/>
</dbReference>
<dbReference type="AlphaFoldDB" id="A0A3S9UXJ7"/>
<name>A0A3S9UXJ7_9BACL</name>
<protein>
    <submittedName>
        <fullName evidence="2">ArsR family transcriptional regulator</fullName>
    </submittedName>
</protein>
<organism evidence="2 3">
    <name type="scientific">Paenibacillus lutimineralis</name>
    <dbReference type="NCBI Taxonomy" id="2707005"/>
    <lineage>
        <taxon>Bacteria</taxon>
        <taxon>Bacillati</taxon>
        <taxon>Bacillota</taxon>
        <taxon>Bacilli</taxon>
        <taxon>Bacillales</taxon>
        <taxon>Paenibacillaceae</taxon>
        <taxon>Paenibacillus</taxon>
    </lineage>
</organism>
<dbReference type="Proteomes" id="UP000270678">
    <property type="component" value="Chromosome"/>
</dbReference>
<dbReference type="SMART" id="SM00418">
    <property type="entry name" value="HTH_ARSR"/>
    <property type="match status" value="1"/>
</dbReference>
<evidence type="ECO:0000313" key="2">
    <source>
        <dbReference type="EMBL" id="AZS15030.1"/>
    </source>
</evidence>
<dbReference type="EMBL" id="CP034346">
    <property type="protein sequence ID" value="AZS15030.1"/>
    <property type="molecule type" value="Genomic_DNA"/>
</dbReference>
<gene>
    <name evidence="2" type="ORF">EI981_11525</name>
</gene>
<dbReference type="GO" id="GO:0003700">
    <property type="term" value="F:DNA-binding transcription factor activity"/>
    <property type="evidence" value="ECO:0007669"/>
    <property type="project" value="InterPro"/>
</dbReference>
<keyword evidence="3" id="KW-1185">Reference proteome</keyword>
<evidence type="ECO:0000259" key="1">
    <source>
        <dbReference type="SMART" id="SM00418"/>
    </source>
</evidence>
<dbReference type="InterPro" id="IPR036390">
    <property type="entry name" value="WH_DNA-bd_sf"/>
</dbReference>
<accession>A0A3S9UXJ7</accession>
<evidence type="ECO:0000313" key="3">
    <source>
        <dbReference type="Proteomes" id="UP000270678"/>
    </source>
</evidence>
<sequence length="305" mass="35285">MAYDVKVDVSPIYELLSSFMLYTTRKWINNLDIGREWIHDIQQNLSEEARQAFAEAADYPFGDYDLLYALALERDSSVQILGYLEALSHGNTGSLLARITPYVPAATLEDVERLQTNYAPLLNIWHDNYFKGVEELYAGMMEEDAMEKKDLLEKMDPEPLIEFASGGLVLDQELPVKHIILVPSIHFRPINTYCFFKEELLIQYPIDIPEADEDEPPICLLRLTQALSKPERLQLLRYLANEPKSMQEMIRDTNESRAQLHHELMILRSAGMLRVHLTDRSKEKFSIRPDGASELQMFLESYIRI</sequence>
<dbReference type="OrthoDB" id="2646147at2"/>
<proteinExistence type="predicted"/>
<dbReference type="RefSeq" id="WP_126998244.1">
    <property type="nucleotide sequence ID" value="NZ_CP034346.1"/>
</dbReference>
<dbReference type="KEGG" id="plut:EI981_11525"/>
<dbReference type="InterPro" id="IPR036388">
    <property type="entry name" value="WH-like_DNA-bd_sf"/>
</dbReference>
<feature type="domain" description="HTH arsR-type" evidence="1">
    <location>
        <begin position="222"/>
        <end position="304"/>
    </location>
</feature>
<dbReference type="InterPro" id="IPR001845">
    <property type="entry name" value="HTH_ArsR_DNA-bd_dom"/>
</dbReference>
<reference evidence="3" key="1">
    <citation type="submission" date="2018-12" db="EMBL/GenBank/DDBJ databases">
        <title>Complete genome sequence of Paenibacillus sp. MBLB1234.</title>
        <authorList>
            <person name="Nam Y.-D."/>
            <person name="Kang J."/>
            <person name="Chung W.-H."/>
            <person name="Park Y.S."/>
        </authorList>
    </citation>
    <scope>NUCLEOTIDE SEQUENCE [LARGE SCALE GENOMIC DNA]</scope>
    <source>
        <strain evidence="3">MBLB1234</strain>
    </source>
</reference>
<dbReference type="Gene3D" id="1.10.10.10">
    <property type="entry name" value="Winged helix-like DNA-binding domain superfamily/Winged helix DNA-binding domain"/>
    <property type="match status" value="1"/>
</dbReference>